<reference evidence="1" key="1">
    <citation type="submission" date="2018-01" db="EMBL/GenBank/DDBJ databases">
        <title>An insight into the sialome of Amazonian anophelines.</title>
        <authorList>
            <person name="Ribeiro J.M."/>
            <person name="Scarpassa V."/>
            <person name="Calvo E."/>
        </authorList>
    </citation>
    <scope>NUCLEOTIDE SEQUENCE</scope>
    <source>
        <tissue evidence="1">Salivary glands</tissue>
    </source>
</reference>
<protein>
    <submittedName>
        <fullName evidence="1">Putative secreted protein</fullName>
    </submittedName>
</protein>
<dbReference type="EMBL" id="GGFK01014902">
    <property type="protein sequence ID" value="MBW48223.1"/>
    <property type="molecule type" value="Transcribed_RNA"/>
</dbReference>
<accession>A0A2M4B590</accession>
<dbReference type="AlphaFoldDB" id="A0A2M4B590"/>
<proteinExistence type="predicted"/>
<evidence type="ECO:0000313" key="1">
    <source>
        <dbReference type="EMBL" id="MBW48223.1"/>
    </source>
</evidence>
<sequence>MSARKALLLGCGPATVLVSERFCCSIRSKSREGGEKWYWVCDAACAPVPWCGNVAGCCGACCPYAPGTGEP</sequence>
<organism evidence="1">
    <name type="scientific">Anopheles triannulatus</name>
    <dbReference type="NCBI Taxonomy" id="58253"/>
    <lineage>
        <taxon>Eukaryota</taxon>
        <taxon>Metazoa</taxon>
        <taxon>Ecdysozoa</taxon>
        <taxon>Arthropoda</taxon>
        <taxon>Hexapoda</taxon>
        <taxon>Insecta</taxon>
        <taxon>Pterygota</taxon>
        <taxon>Neoptera</taxon>
        <taxon>Endopterygota</taxon>
        <taxon>Diptera</taxon>
        <taxon>Nematocera</taxon>
        <taxon>Culicoidea</taxon>
        <taxon>Culicidae</taxon>
        <taxon>Anophelinae</taxon>
        <taxon>Anopheles</taxon>
    </lineage>
</organism>
<name>A0A2M4B590_9DIPT</name>